<dbReference type="InterPro" id="IPR016169">
    <property type="entry name" value="FAD-bd_PCMH_sub2"/>
</dbReference>
<dbReference type="InterPro" id="IPR006094">
    <property type="entry name" value="Oxid_FAD_bind_N"/>
</dbReference>
<dbReference type="PROSITE" id="PS51387">
    <property type="entry name" value="FAD_PCMH"/>
    <property type="match status" value="1"/>
</dbReference>
<organism evidence="7 8">
    <name type="scientific">Spongisporangium articulatum</name>
    <dbReference type="NCBI Taxonomy" id="3362603"/>
    <lineage>
        <taxon>Bacteria</taxon>
        <taxon>Bacillati</taxon>
        <taxon>Actinomycetota</taxon>
        <taxon>Actinomycetes</taxon>
        <taxon>Kineosporiales</taxon>
        <taxon>Kineosporiaceae</taxon>
        <taxon>Spongisporangium</taxon>
    </lineage>
</organism>
<comment type="similarity">
    <text evidence="2">Belongs to the oxygen-dependent FAD-linked oxidoreductase family.</text>
</comment>
<gene>
    <name evidence="7" type="ORF">ACIB24_04055</name>
</gene>
<dbReference type="InterPro" id="IPR016167">
    <property type="entry name" value="FAD-bd_PCMH_sub1"/>
</dbReference>
<comment type="cofactor">
    <cofactor evidence="1">
        <name>FAD</name>
        <dbReference type="ChEBI" id="CHEBI:57692"/>
    </cofactor>
</comment>
<sequence>MSIIETQPTTEHPDQLELLRNTVQGQVYLPGDTGYDTTVSGFNLLFIQRPRIVVAAATAADVSAAVRYAAALNLSVGVQATGHGGAKPADDALLIHTGALTGVQVDPATRSARVEAGARWAAVLGPAQEHGLAPLLGSSSDVGAVGYTLGGGFGWLGRRYGLCSDSVLQFELVTPDGREIVASPWQNEDVFWALKGGGGGTLGVVVAMTIELYPVAEVYAGNMLYPAAQAGEILRRFRDWAPGTDEKLTSAVTLMHFPPLPDVPEPLRGNSFVLVRGCWSGDVAEGEQVMSYWRDWQTPVMDMFGPMPFAMADMISQDPTDPIPAVVSSEWFDQLDDEAIDLLVEIWTPKPGQPPLLLLAEVRNAGGAIRAGASVAVNDRGRSGEFLLEMIGVPFAPDLVPAVYGHIAQARELLAPYVNGATYLNFTEGAEKQDRTAAAFSDEHRARLVSVKRSLDPDNRFSHGFDVR</sequence>
<dbReference type="Gene3D" id="3.40.462.20">
    <property type="match status" value="1"/>
</dbReference>
<dbReference type="PANTHER" id="PTHR42973:SF39">
    <property type="entry name" value="FAD-BINDING PCMH-TYPE DOMAIN-CONTAINING PROTEIN"/>
    <property type="match status" value="1"/>
</dbReference>
<dbReference type="SUPFAM" id="SSF56176">
    <property type="entry name" value="FAD-binding/transporter-associated domain-like"/>
    <property type="match status" value="1"/>
</dbReference>
<keyword evidence="4" id="KW-0274">FAD</keyword>
<feature type="domain" description="FAD-binding PCMH-type" evidence="6">
    <location>
        <begin position="46"/>
        <end position="215"/>
    </location>
</feature>
<evidence type="ECO:0000313" key="7">
    <source>
        <dbReference type="EMBL" id="MFI7586228.1"/>
    </source>
</evidence>
<protein>
    <submittedName>
        <fullName evidence="7">FAD-binding oxidoreductase</fullName>
    </submittedName>
</protein>
<evidence type="ECO:0000256" key="5">
    <source>
        <dbReference type="ARBA" id="ARBA00023002"/>
    </source>
</evidence>
<dbReference type="InterPro" id="IPR016166">
    <property type="entry name" value="FAD-bd_PCMH"/>
</dbReference>
<dbReference type="Gene3D" id="3.30.43.10">
    <property type="entry name" value="Uridine Diphospho-n-acetylenolpyruvylglucosamine Reductase, domain 2"/>
    <property type="match status" value="1"/>
</dbReference>
<evidence type="ECO:0000259" key="6">
    <source>
        <dbReference type="PROSITE" id="PS51387"/>
    </source>
</evidence>
<keyword evidence="8" id="KW-1185">Reference proteome</keyword>
<dbReference type="Proteomes" id="UP001612915">
    <property type="component" value="Unassembled WGS sequence"/>
</dbReference>
<name>A0ABW8AIN2_9ACTN</name>
<comment type="caution">
    <text evidence="7">The sequence shown here is derived from an EMBL/GenBank/DDBJ whole genome shotgun (WGS) entry which is preliminary data.</text>
</comment>
<keyword evidence="3" id="KW-0285">Flavoprotein</keyword>
<proteinExistence type="inferred from homology"/>
<evidence type="ECO:0000256" key="4">
    <source>
        <dbReference type="ARBA" id="ARBA00022827"/>
    </source>
</evidence>
<dbReference type="Pfam" id="PF08031">
    <property type="entry name" value="BBE"/>
    <property type="match status" value="1"/>
</dbReference>
<evidence type="ECO:0000256" key="1">
    <source>
        <dbReference type="ARBA" id="ARBA00001974"/>
    </source>
</evidence>
<dbReference type="PROSITE" id="PS00862">
    <property type="entry name" value="OX2_COVAL_FAD"/>
    <property type="match status" value="1"/>
</dbReference>
<dbReference type="Pfam" id="PF01565">
    <property type="entry name" value="FAD_binding_4"/>
    <property type="match status" value="1"/>
</dbReference>
<dbReference type="InterPro" id="IPR036318">
    <property type="entry name" value="FAD-bd_PCMH-like_sf"/>
</dbReference>
<dbReference type="InterPro" id="IPR012951">
    <property type="entry name" value="BBE"/>
</dbReference>
<accession>A0ABW8AIN2</accession>
<evidence type="ECO:0000313" key="8">
    <source>
        <dbReference type="Proteomes" id="UP001612915"/>
    </source>
</evidence>
<dbReference type="PANTHER" id="PTHR42973">
    <property type="entry name" value="BINDING OXIDOREDUCTASE, PUTATIVE (AFU_ORTHOLOGUE AFUA_1G17690)-RELATED"/>
    <property type="match status" value="1"/>
</dbReference>
<dbReference type="InterPro" id="IPR006093">
    <property type="entry name" value="Oxy_OxRdtase_FAD_BS"/>
</dbReference>
<keyword evidence="5" id="KW-0560">Oxidoreductase</keyword>
<evidence type="ECO:0000256" key="3">
    <source>
        <dbReference type="ARBA" id="ARBA00022630"/>
    </source>
</evidence>
<dbReference type="InterPro" id="IPR050416">
    <property type="entry name" value="FAD-linked_Oxidoreductase"/>
</dbReference>
<reference evidence="7 8" key="1">
    <citation type="submission" date="2024-10" db="EMBL/GenBank/DDBJ databases">
        <title>The Natural Products Discovery Center: Release of the First 8490 Sequenced Strains for Exploring Actinobacteria Biosynthetic Diversity.</title>
        <authorList>
            <person name="Kalkreuter E."/>
            <person name="Kautsar S.A."/>
            <person name="Yang D."/>
            <person name="Bader C.D."/>
            <person name="Teijaro C.N."/>
            <person name="Fluegel L."/>
            <person name="Davis C.M."/>
            <person name="Simpson J.R."/>
            <person name="Lauterbach L."/>
            <person name="Steele A.D."/>
            <person name="Gui C."/>
            <person name="Meng S."/>
            <person name="Li G."/>
            <person name="Viehrig K."/>
            <person name="Ye F."/>
            <person name="Su P."/>
            <person name="Kiefer A.F."/>
            <person name="Nichols A."/>
            <person name="Cepeda A.J."/>
            <person name="Yan W."/>
            <person name="Fan B."/>
            <person name="Jiang Y."/>
            <person name="Adhikari A."/>
            <person name="Zheng C.-J."/>
            <person name="Schuster L."/>
            <person name="Cowan T.M."/>
            <person name="Smanski M.J."/>
            <person name="Chevrette M.G."/>
            <person name="De Carvalho L.P.S."/>
            <person name="Shen B."/>
        </authorList>
    </citation>
    <scope>NUCLEOTIDE SEQUENCE [LARGE SCALE GENOMIC DNA]</scope>
    <source>
        <strain evidence="7 8">NPDC049639</strain>
    </source>
</reference>
<dbReference type="Gene3D" id="3.30.465.10">
    <property type="match status" value="1"/>
</dbReference>
<dbReference type="RefSeq" id="WP_398275506.1">
    <property type="nucleotide sequence ID" value="NZ_JBITLV010000001.1"/>
</dbReference>
<dbReference type="EMBL" id="JBITLV010000001">
    <property type="protein sequence ID" value="MFI7586228.1"/>
    <property type="molecule type" value="Genomic_DNA"/>
</dbReference>
<evidence type="ECO:0000256" key="2">
    <source>
        <dbReference type="ARBA" id="ARBA00005466"/>
    </source>
</evidence>